<sequence length="956" mass="106615">MEDELKAFVLLSGGPACLKDKTLIHLLEGNQIWCTVTGHLQGANDDSEAVFVADSQGHQFPHPVTLQNLRIGYGTRHVGDPLIFAMMQRKIDVTAFIQQVQQPEVPPPHAYPSAPSTRTSTPFAGLDPNQTQWQAEDWSRKMRSEAEKPAEGLFDNNLFREAIRKFAEKGPLTDYMRLVLQDFAEEDRSWKSKARGYLEIYEESDPKVAKEMAAVLFLANRIHFVSVSCEYMAHQFAAESRSIIRKYGKSETWTLDMINEMECAIREKYFHFKSLAEKEVAKNGAIPGRITTKEPSTEEMEERMPLKKSIKMAKLAEEEERPTVFDDERESFAKSKASELPPEKMNERKGADARLCENEEAEDLLSLPDYDADEIEIDLRSDPLEDAAESSELQRSSLAQLCTEENVSNLQMREPLAPDPTFLRSGVEQVLAELQVMANGSAVIDELADVDWIQNVNSHVLDSEEFVAGSFNSHAAAWEKLTESSSRASTKTVIGIIKNGLKPSFVGTQDASDQKRKRVVGMLRRVVRKEEISKLLSGRLPHQIEFPNHKSAEDNAEFVWDQVRNNIVSGAVEPYAKGKKPKVVNPVGVVFNPKGRLILDAQYPNLEQSVPVSGYIDDGFSADEEKAKCRWILVRILRLFSHLGAHFSLPKCQLEPLQIAAWLGFVVDSVGETFSISEKKLAKIEAALLSVIQSDVISARDLAEMAGKLVSVAPAVLPALLFVRPLFAAMKGKESWDVAFESPDAVKETARLFLMKLREWNGRRWYSYPVGLSSSSDASDVGFGGFVRMPGKELLEVAGTFTAEEAQLSSTARELLGILATLQTAVQESSDRLRFSTCLITTDNLGASHALNKLKSSSPDVNAVLQKFFALCCDQKIDIRAAWKPREELEAEDLLSRQPDASDWGISQAELSKILRFFQVQISVDLFASDTWHTVANFVSLRYSPGCLAANALLQD</sequence>
<proteinExistence type="predicted"/>
<feature type="region of interest" description="Disordered" evidence="1">
    <location>
        <begin position="104"/>
        <end position="127"/>
    </location>
</feature>
<dbReference type="CDD" id="cd09275">
    <property type="entry name" value="RNase_HI_RT_DIRS1"/>
    <property type="match status" value="1"/>
</dbReference>
<keyword evidence="3" id="KW-1185">Reference proteome</keyword>
<dbReference type="SUPFAM" id="SSF56672">
    <property type="entry name" value="DNA/RNA polymerases"/>
    <property type="match status" value="1"/>
</dbReference>
<dbReference type="Proteomes" id="UP000054558">
    <property type="component" value="Unassembled WGS sequence"/>
</dbReference>
<protein>
    <submittedName>
        <fullName evidence="2">Putative DNA/RNA polymerases</fullName>
    </submittedName>
</protein>
<evidence type="ECO:0000313" key="2">
    <source>
        <dbReference type="EMBL" id="GAQ85833.1"/>
    </source>
</evidence>
<dbReference type="InterPro" id="IPR043502">
    <property type="entry name" value="DNA/RNA_pol_sf"/>
</dbReference>
<evidence type="ECO:0000256" key="1">
    <source>
        <dbReference type="SAM" id="MobiDB-lite"/>
    </source>
</evidence>
<feature type="compositionally biased region" description="Basic and acidic residues" evidence="1">
    <location>
        <begin position="321"/>
        <end position="350"/>
    </location>
</feature>
<dbReference type="EMBL" id="DF237206">
    <property type="protein sequence ID" value="GAQ85833.1"/>
    <property type="molecule type" value="Genomic_DNA"/>
</dbReference>
<feature type="compositionally biased region" description="Polar residues" evidence="1">
    <location>
        <begin position="114"/>
        <end position="127"/>
    </location>
</feature>
<dbReference type="STRING" id="105231.A0A1Y1I5R4"/>
<organism evidence="2 3">
    <name type="scientific">Klebsormidium nitens</name>
    <name type="common">Green alga</name>
    <name type="synonym">Ulothrix nitens</name>
    <dbReference type="NCBI Taxonomy" id="105231"/>
    <lineage>
        <taxon>Eukaryota</taxon>
        <taxon>Viridiplantae</taxon>
        <taxon>Streptophyta</taxon>
        <taxon>Klebsormidiophyceae</taxon>
        <taxon>Klebsormidiales</taxon>
        <taxon>Klebsormidiaceae</taxon>
        <taxon>Klebsormidium</taxon>
    </lineage>
</organism>
<dbReference type="PANTHER" id="PTHR33050:SF7">
    <property type="entry name" value="RIBONUCLEASE H"/>
    <property type="match status" value="1"/>
</dbReference>
<name>A0A1Y1I5R4_KLENI</name>
<dbReference type="AlphaFoldDB" id="A0A1Y1I5R4"/>
<accession>A0A1Y1I5R4</accession>
<reference evidence="2 3" key="1">
    <citation type="journal article" date="2014" name="Nat. Commun.">
        <title>Klebsormidium flaccidum genome reveals primary factors for plant terrestrial adaptation.</title>
        <authorList>
            <person name="Hori K."/>
            <person name="Maruyama F."/>
            <person name="Fujisawa T."/>
            <person name="Togashi T."/>
            <person name="Yamamoto N."/>
            <person name="Seo M."/>
            <person name="Sato S."/>
            <person name="Yamada T."/>
            <person name="Mori H."/>
            <person name="Tajima N."/>
            <person name="Moriyama T."/>
            <person name="Ikeuchi M."/>
            <person name="Watanabe M."/>
            <person name="Wada H."/>
            <person name="Kobayashi K."/>
            <person name="Saito M."/>
            <person name="Masuda T."/>
            <person name="Sasaki-Sekimoto Y."/>
            <person name="Mashiguchi K."/>
            <person name="Awai K."/>
            <person name="Shimojima M."/>
            <person name="Masuda S."/>
            <person name="Iwai M."/>
            <person name="Nobusawa T."/>
            <person name="Narise T."/>
            <person name="Kondo S."/>
            <person name="Saito H."/>
            <person name="Sato R."/>
            <person name="Murakawa M."/>
            <person name="Ihara Y."/>
            <person name="Oshima-Yamada Y."/>
            <person name="Ohtaka K."/>
            <person name="Satoh M."/>
            <person name="Sonobe K."/>
            <person name="Ishii M."/>
            <person name="Ohtani R."/>
            <person name="Kanamori-Sato M."/>
            <person name="Honoki R."/>
            <person name="Miyazaki D."/>
            <person name="Mochizuki H."/>
            <person name="Umetsu J."/>
            <person name="Higashi K."/>
            <person name="Shibata D."/>
            <person name="Kamiya Y."/>
            <person name="Sato N."/>
            <person name="Nakamura Y."/>
            <person name="Tabata S."/>
            <person name="Ida S."/>
            <person name="Kurokawa K."/>
            <person name="Ohta H."/>
        </authorList>
    </citation>
    <scope>NUCLEOTIDE SEQUENCE [LARGE SCALE GENOMIC DNA]</scope>
    <source>
        <strain evidence="2 3">NIES-2285</strain>
    </source>
</reference>
<dbReference type="OrthoDB" id="538944at2759"/>
<gene>
    <name evidence="2" type="ORF">KFL_002570010</name>
</gene>
<feature type="region of interest" description="Disordered" evidence="1">
    <location>
        <begin position="317"/>
        <end position="350"/>
    </location>
</feature>
<dbReference type="InterPro" id="IPR052055">
    <property type="entry name" value="Hepadnavirus_pol/RT"/>
</dbReference>
<dbReference type="PANTHER" id="PTHR33050">
    <property type="entry name" value="REVERSE TRANSCRIPTASE DOMAIN-CONTAINING PROTEIN"/>
    <property type="match status" value="1"/>
</dbReference>
<evidence type="ECO:0000313" key="3">
    <source>
        <dbReference type="Proteomes" id="UP000054558"/>
    </source>
</evidence>